<comment type="cofactor">
    <cofactor evidence="1">
        <name>FAD</name>
        <dbReference type="ChEBI" id="CHEBI:57692"/>
    </cofactor>
</comment>
<proteinExistence type="predicted"/>
<dbReference type="HOGENOM" id="CLU_032067_2_0_1"/>
<dbReference type="GO" id="GO:0004497">
    <property type="term" value="F:monooxygenase activity"/>
    <property type="evidence" value="ECO:0007669"/>
    <property type="project" value="UniProtKB-KW"/>
</dbReference>
<sequence>MAVTNELQNVDYDVVIVGAGISGIAFAYRLQERNPDLSYCILEARHEIGGTWSLFQYPGVRSDSDLFTFGFPWRPWKERTAIGSGANITRYLKECAAQEEIDRKIKFHHHLDQVQWSSTDKLWTLQITAGAAPKVLRTHFLLFGTGYYDYDEGLKVNIPGIKNFQGAVVHPQFWPTGLDYANKRVVIIGSGATAITLLPAMAKSAAHVTMLQRSPSYIMSVPSEDKTETAIRWIFPERLAVKLIRFKWMLTSFMLVTFCQWFPKFARKLFESATKAQLPPGMDLDPNFKPRYDPWEQRLCICPGGDFYAALRSGRASVKTGAIETVSPTSIRLRTGEELVPDIIVTATGLKLRIGGGVEFIVDDQKFNIADHFMWNGALLEGLPNFLFAFGYVDASWTMGADATAQLACRLLTEMKKEKVRMIVPRQSDEEKARMKDLPFFRLSSTYVEEGKTVLPRVGDRGPWRRRSYYWKDILTAWYGNIRSGLVWSR</sequence>
<name>A0A0D2BNA5_9EURO</name>
<dbReference type="PRINTS" id="PR00411">
    <property type="entry name" value="PNDRDTASEI"/>
</dbReference>
<dbReference type="EMBL" id="KN847498">
    <property type="protein sequence ID" value="KIW12609.1"/>
    <property type="molecule type" value="Genomic_DNA"/>
</dbReference>
<evidence type="ECO:0000313" key="4">
    <source>
        <dbReference type="Proteomes" id="UP000053328"/>
    </source>
</evidence>
<keyword evidence="2" id="KW-0560">Oxidoreductase</keyword>
<accession>A0A0D2BNA5</accession>
<protein>
    <recommendedName>
        <fullName evidence="5">FAD/NAD(P)-binding domain-containing protein</fullName>
    </recommendedName>
</protein>
<evidence type="ECO:0008006" key="5">
    <source>
        <dbReference type="Google" id="ProtNLM"/>
    </source>
</evidence>
<organism evidence="3 4">
    <name type="scientific">Exophiala spinifera</name>
    <dbReference type="NCBI Taxonomy" id="91928"/>
    <lineage>
        <taxon>Eukaryota</taxon>
        <taxon>Fungi</taxon>
        <taxon>Dikarya</taxon>
        <taxon>Ascomycota</taxon>
        <taxon>Pezizomycotina</taxon>
        <taxon>Eurotiomycetes</taxon>
        <taxon>Chaetothyriomycetidae</taxon>
        <taxon>Chaetothyriales</taxon>
        <taxon>Herpotrichiellaceae</taxon>
        <taxon>Exophiala</taxon>
    </lineage>
</organism>
<dbReference type="AlphaFoldDB" id="A0A0D2BNA5"/>
<dbReference type="PANTHER" id="PTHR43872:SF1">
    <property type="entry name" value="MONOOXYGENASE, PUTATIVE (AFU_ORTHOLOGUE AFUA_8G02570)-RELATED"/>
    <property type="match status" value="1"/>
</dbReference>
<dbReference type="RefSeq" id="XP_016232825.1">
    <property type="nucleotide sequence ID" value="XM_016384202.1"/>
</dbReference>
<reference evidence="3 4" key="1">
    <citation type="submission" date="2015-01" db="EMBL/GenBank/DDBJ databases">
        <title>The Genome Sequence of Exophiala spinifera CBS89968.</title>
        <authorList>
            <consortium name="The Broad Institute Genomics Platform"/>
            <person name="Cuomo C."/>
            <person name="de Hoog S."/>
            <person name="Gorbushina A."/>
            <person name="Stielow B."/>
            <person name="Teixiera M."/>
            <person name="Abouelleil A."/>
            <person name="Chapman S.B."/>
            <person name="Priest M."/>
            <person name="Young S.K."/>
            <person name="Wortman J."/>
            <person name="Nusbaum C."/>
            <person name="Birren B."/>
        </authorList>
    </citation>
    <scope>NUCLEOTIDE SEQUENCE [LARGE SCALE GENOMIC DNA]</scope>
    <source>
        <strain evidence="3 4">CBS 89968</strain>
    </source>
</reference>
<dbReference type="InterPro" id="IPR036188">
    <property type="entry name" value="FAD/NAD-bd_sf"/>
</dbReference>
<dbReference type="PANTHER" id="PTHR43872">
    <property type="entry name" value="MONOOXYGENASE, PUTATIVE (AFU_ORTHOLOGUE AFUA_8G02570)-RELATED"/>
    <property type="match status" value="1"/>
</dbReference>
<evidence type="ECO:0000256" key="2">
    <source>
        <dbReference type="ARBA" id="ARBA00023033"/>
    </source>
</evidence>
<dbReference type="Pfam" id="PF13738">
    <property type="entry name" value="Pyr_redox_3"/>
    <property type="match status" value="1"/>
</dbReference>
<evidence type="ECO:0000313" key="3">
    <source>
        <dbReference type="EMBL" id="KIW12609.1"/>
    </source>
</evidence>
<dbReference type="Gene3D" id="3.50.50.60">
    <property type="entry name" value="FAD/NAD(P)-binding domain"/>
    <property type="match status" value="2"/>
</dbReference>
<keyword evidence="4" id="KW-1185">Reference proteome</keyword>
<dbReference type="VEuPathDB" id="FungiDB:PV08_09887"/>
<dbReference type="SUPFAM" id="SSF51905">
    <property type="entry name" value="FAD/NAD(P)-binding domain"/>
    <property type="match status" value="1"/>
</dbReference>
<dbReference type="OrthoDB" id="66881at2759"/>
<dbReference type="GeneID" id="27336970"/>
<keyword evidence="2" id="KW-0503">Monooxygenase</keyword>
<gene>
    <name evidence="3" type="ORF">PV08_09887</name>
</gene>
<evidence type="ECO:0000256" key="1">
    <source>
        <dbReference type="ARBA" id="ARBA00001974"/>
    </source>
</evidence>
<dbReference type="Proteomes" id="UP000053328">
    <property type="component" value="Unassembled WGS sequence"/>
</dbReference>
<dbReference type="InterPro" id="IPR051820">
    <property type="entry name" value="FAD-binding_MO"/>
</dbReference>